<feature type="region of interest" description="Disordered" evidence="1">
    <location>
        <begin position="470"/>
        <end position="501"/>
    </location>
</feature>
<evidence type="ECO:0008006" key="6">
    <source>
        <dbReference type="Google" id="ProtNLM"/>
    </source>
</evidence>
<accession>A0A2P5WP36</accession>
<organism evidence="4 5">
    <name type="scientific">Gossypium barbadense</name>
    <name type="common">Sea Island cotton</name>
    <name type="synonym">Hibiscus barbadensis</name>
    <dbReference type="NCBI Taxonomy" id="3634"/>
    <lineage>
        <taxon>Eukaryota</taxon>
        <taxon>Viridiplantae</taxon>
        <taxon>Streptophyta</taxon>
        <taxon>Embryophyta</taxon>
        <taxon>Tracheophyta</taxon>
        <taxon>Spermatophyta</taxon>
        <taxon>Magnoliopsida</taxon>
        <taxon>eudicotyledons</taxon>
        <taxon>Gunneridae</taxon>
        <taxon>Pentapetalae</taxon>
        <taxon>rosids</taxon>
        <taxon>malvids</taxon>
        <taxon>Malvales</taxon>
        <taxon>Malvaceae</taxon>
        <taxon>Malvoideae</taxon>
        <taxon>Gossypium</taxon>
    </lineage>
</organism>
<evidence type="ECO:0000313" key="4">
    <source>
        <dbReference type="EMBL" id="PPR92845.1"/>
    </source>
</evidence>
<evidence type="ECO:0000313" key="5">
    <source>
        <dbReference type="Proteomes" id="UP000239757"/>
    </source>
</evidence>
<feature type="domain" description="DUF659" evidence="2">
    <location>
        <begin position="166"/>
        <end position="270"/>
    </location>
</feature>
<dbReference type="Pfam" id="PF05699">
    <property type="entry name" value="Dimer_Tnp_hAT"/>
    <property type="match status" value="1"/>
</dbReference>
<dbReference type="InterPro" id="IPR012337">
    <property type="entry name" value="RNaseH-like_sf"/>
</dbReference>
<dbReference type="PANTHER" id="PTHR32166">
    <property type="entry name" value="OSJNBA0013A04.12 PROTEIN"/>
    <property type="match status" value="1"/>
</dbReference>
<dbReference type="EMBL" id="KZ666935">
    <property type="protein sequence ID" value="PPR92845.1"/>
    <property type="molecule type" value="Genomic_DNA"/>
</dbReference>
<dbReference type="OrthoDB" id="996841at2759"/>
<dbReference type="Proteomes" id="UP000239757">
    <property type="component" value="Unassembled WGS sequence"/>
</dbReference>
<dbReference type="SUPFAM" id="SSF53098">
    <property type="entry name" value="Ribonuclease H-like"/>
    <property type="match status" value="1"/>
</dbReference>
<name>A0A2P5WP36_GOSBA</name>
<dbReference type="GO" id="GO:0046983">
    <property type="term" value="F:protein dimerization activity"/>
    <property type="evidence" value="ECO:0007669"/>
    <property type="project" value="InterPro"/>
</dbReference>
<feature type="region of interest" description="Disordered" evidence="1">
    <location>
        <begin position="48"/>
        <end position="100"/>
    </location>
</feature>
<dbReference type="InterPro" id="IPR008906">
    <property type="entry name" value="HATC_C_dom"/>
</dbReference>
<evidence type="ECO:0000256" key="1">
    <source>
        <dbReference type="SAM" id="MobiDB-lite"/>
    </source>
</evidence>
<gene>
    <name evidence="4" type="ORF">GOBAR_AA27828</name>
</gene>
<proteinExistence type="predicted"/>
<protein>
    <recommendedName>
        <fullName evidence="6">DUF659 domain-containing protein</fullName>
    </recommendedName>
</protein>
<sequence>MASSEVFINVRDHGVRGNVLPCEKVPQDVKKLFRDMVQGREHLHNDAPYLCRQPLPQKRNGCPHNNGAKKTRHQSSESSGDESREYGNTDSMSEDDLEDSVASCKRMVSQSAAVIGDPNQEPGKQNKRCIGRFFFERENKIPDCLKLKGWILKDEVKEIQEYVQKIRHFIADCPEGPIYLHSCDVSASVDDVNTLQLLLDRVMYEVGAENVVQVIAFSTTGWVGDVGKQFTERWKSVFWTVNTSHCIELMLDKIANMGDVRRTLEKANTILEVHPWSCDENIISEKRNITAMFISSAWNNTTRSSTVEGKRVAKLEGDASFWRGAGMVVKLTLPLIRVLCLMHGADKPQMGYIYETIDQVKETIKEGCNSRKSEYMPIWKAIDEIWDGHLHSPLHAAGALRQGSTVQQRTNLSPAMWWSPYGGEYPELQRFATRILSQTFVAAALSVGCELYVADEIDPMNEWIVDDTAEIGSDNGDSTWKDLESAVNGEGPSFEVKEEPR</sequence>
<reference evidence="4 5" key="1">
    <citation type="submission" date="2015-01" db="EMBL/GenBank/DDBJ databases">
        <title>Genome of allotetraploid Gossypium barbadense reveals genomic plasticity and fiber elongation in cotton evolution.</title>
        <authorList>
            <person name="Chen X."/>
            <person name="Liu X."/>
            <person name="Zhao B."/>
            <person name="Zheng H."/>
            <person name="Hu Y."/>
            <person name="Lu G."/>
            <person name="Yang C."/>
            <person name="Chen J."/>
            <person name="Shan C."/>
            <person name="Zhang L."/>
            <person name="Zhou Y."/>
            <person name="Wang L."/>
            <person name="Guo W."/>
            <person name="Bai Y."/>
            <person name="Ruan J."/>
            <person name="Shangguan X."/>
            <person name="Mao Y."/>
            <person name="Jiang J."/>
            <person name="Zhu Y."/>
            <person name="Lei J."/>
            <person name="Kang H."/>
            <person name="Chen S."/>
            <person name="He X."/>
            <person name="Wang R."/>
            <person name="Wang Y."/>
            <person name="Chen J."/>
            <person name="Wang L."/>
            <person name="Yu S."/>
            <person name="Wang B."/>
            <person name="Wei J."/>
            <person name="Song S."/>
            <person name="Lu X."/>
            <person name="Gao Z."/>
            <person name="Gu W."/>
            <person name="Deng X."/>
            <person name="Ma D."/>
            <person name="Wang S."/>
            <person name="Liang W."/>
            <person name="Fang L."/>
            <person name="Cai C."/>
            <person name="Zhu X."/>
            <person name="Zhou B."/>
            <person name="Zhang Y."/>
            <person name="Chen Z."/>
            <person name="Xu S."/>
            <person name="Zhu R."/>
            <person name="Wang S."/>
            <person name="Zhang T."/>
            <person name="Zhao G."/>
        </authorList>
    </citation>
    <scope>NUCLEOTIDE SEQUENCE [LARGE SCALE GENOMIC DNA]</scope>
    <source>
        <strain evidence="5">cv. Xinhai21</strain>
        <tissue evidence="4">Leaf</tissue>
    </source>
</reference>
<dbReference type="PANTHER" id="PTHR32166:SF63">
    <property type="entry name" value="HAT TRANSPOSON SUPERFAMILY PROTEIN"/>
    <property type="match status" value="1"/>
</dbReference>
<feature type="domain" description="HAT C-terminal dimerisation" evidence="3">
    <location>
        <begin position="406"/>
        <end position="444"/>
    </location>
</feature>
<evidence type="ECO:0000259" key="2">
    <source>
        <dbReference type="Pfam" id="PF04937"/>
    </source>
</evidence>
<dbReference type="InterPro" id="IPR007021">
    <property type="entry name" value="DUF659"/>
</dbReference>
<evidence type="ECO:0000259" key="3">
    <source>
        <dbReference type="Pfam" id="PF05699"/>
    </source>
</evidence>
<dbReference type="Pfam" id="PF04937">
    <property type="entry name" value="DUF659"/>
    <property type="match status" value="1"/>
</dbReference>
<dbReference type="AlphaFoldDB" id="A0A2P5WP36"/>